<dbReference type="InterPro" id="IPR036637">
    <property type="entry name" value="Phosphohistidine_dom_sf"/>
</dbReference>
<organism evidence="5 6">
    <name type="scientific">Candidatus Taylorbacteria bacterium RIFCSPHIGHO2_01_FULL_46_22b</name>
    <dbReference type="NCBI Taxonomy" id="1802301"/>
    <lineage>
        <taxon>Bacteria</taxon>
        <taxon>Candidatus Tayloriibacteriota</taxon>
    </lineage>
</organism>
<evidence type="ECO:0000313" key="5">
    <source>
        <dbReference type="EMBL" id="OHA18260.1"/>
    </source>
</evidence>
<reference evidence="5 6" key="1">
    <citation type="journal article" date="2016" name="Nat. Commun.">
        <title>Thousands of microbial genomes shed light on interconnected biogeochemical processes in an aquifer system.</title>
        <authorList>
            <person name="Anantharaman K."/>
            <person name="Brown C.T."/>
            <person name="Hug L.A."/>
            <person name="Sharon I."/>
            <person name="Castelle C.J."/>
            <person name="Probst A.J."/>
            <person name="Thomas B.C."/>
            <person name="Singh A."/>
            <person name="Wilkins M.J."/>
            <person name="Karaoz U."/>
            <person name="Brodie E.L."/>
            <person name="Williams K.H."/>
            <person name="Hubbard S.S."/>
            <person name="Banfield J.F."/>
        </authorList>
    </citation>
    <scope>NUCLEOTIDE SEQUENCE [LARGE SCALE GENOMIC DNA]</scope>
</reference>
<dbReference type="STRING" id="1802301.A2664_02235"/>
<dbReference type="PANTHER" id="PTHR43030">
    <property type="entry name" value="PHOSPHOENOLPYRUVATE SYNTHASE"/>
    <property type="match status" value="1"/>
</dbReference>
<evidence type="ECO:0000313" key="6">
    <source>
        <dbReference type="Proteomes" id="UP000178873"/>
    </source>
</evidence>
<dbReference type="InterPro" id="IPR006319">
    <property type="entry name" value="PEP_synth"/>
</dbReference>
<keyword evidence="3" id="KW-0067">ATP-binding</keyword>
<evidence type="ECO:0000259" key="4">
    <source>
        <dbReference type="Pfam" id="PF00391"/>
    </source>
</evidence>
<dbReference type="InterPro" id="IPR008279">
    <property type="entry name" value="PEP-util_enz_mobile_dom"/>
</dbReference>
<keyword evidence="2" id="KW-0547">Nucleotide-binding</keyword>
<dbReference type="InterPro" id="IPR018274">
    <property type="entry name" value="PEP_util_AS"/>
</dbReference>
<comment type="caution">
    <text evidence="5">The sequence shown here is derived from an EMBL/GenBank/DDBJ whole genome shotgun (WGS) entry which is preliminary data.</text>
</comment>
<dbReference type="PROSITE" id="PS00370">
    <property type="entry name" value="PEP_ENZYMES_PHOS_SITE"/>
    <property type="match status" value="1"/>
</dbReference>
<dbReference type="GO" id="GO:0005524">
    <property type="term" value="F:ATP binding"/>
    <property type="evidence" value="ECO:0007669"/>
    <property type="project" value="UniProtKB-KW"/>
</dbReference>
<feature type="domain" description="PEP-utilising enzyme mobile" evidence="4">
    <location>
        <begin position="31"/>
        <end position="101"/>
    </location>
</feature>
<evidence type="ECO:0000256" key="1">
    <source>
        <dbReference type="ARBA" id="ARBA00007837"/>
    </source>
</evidence>
<dbReference type="Proteomes" id="UP000178873">
    <property type="component" value="Unassembled WGS sequence"/>
</dbReference>
<dbReference type="EMBL" id="MHRF01000007">
    <property type="protein sequence ID" value="OHA18260.1"/>
    <property type="molecule type" value="Genomic_DNA"/>
</dbReference>
<protein>
    <recommendedName>
        <fullName evidence="4">PEP-utilising enzyme mobile domain-containing protein</fullName>
    </recommendedName>
</protein>
<gene>
    <name evidence="5" type="ORF">A2664_02235</name>
</gene>
<proteinExistence type="inferred from homology"/>
<dbReference type="Pfam" id="PF00391">
    <property type="entry name" value="PEP-utilizers"/>
    <property type="match status" value="1"/>
</dbReference>
<sequence length="106" mass="10932">MNILKGIAASPGVAEGMVRLVSGAQDVHSFSNGDVLVADVTEPSMVIMMNKAVAIITDRGGITTHAAIVSRELGIPCVVGTKTATKDLKDGMRVRVDGGKGEVTIL</sequence>
<dbReference type="GO" id="GO:0008986">
    <property type="term" value="F:pyruvate, water dikinase activity"/>
    <property type="evidence" value="ECO:0007669"/>
    <property type="project" value="InterPro"/>
</dbReference>
<dbReference type="PANTHER" id="PTHR43030:SF1">
    <property type="entry name" value="PHOSPHOENOLPYRUVATE SYNTHASE"/>
    <property type="match status" value="1"/>
</dbReference>
<comment type="similarity">
    <text evidence="1">Belongs to the PEP-utilizing enzyme family.</text>
</comment>
<evidence type="ECO:0000256" key="3">
    <source>
        <dbReference type="ARBA" id="ARBA00022840"/>
    </source>
</evidence>
<dbReference type="SUPFAM" id="SSF52009">
    <property type="entry name" value="Phosphohistidine domain"/>
    <property type="match status" value="1"/>
</dbReference>
<accession>A0A1G2M2Z0</accession>
<dbReference type="AlphaFoldDB" id="A0A1G2M2Z0"/>
<name>A0A1G2M2Z0_9BACT</name>
<dbReference type="Gene3D" id="3.50.30.10">
    <property type="entry name" value="Phosphohistidine domain"/>
    <property type="match status" value="1"/>
</dbReference>
<evidence type="ECO:0000256" key="2">
    <source>
        <dbReference type="ARBA" id="ARBA00022741"/>
    </source>
</evidence>